<dbReference type="Gene3D" id="3.30.70.1660">
    <property type="match status" value="1"/>
</dbReference>
<dbReference type="Pfam" id="PF03462">
    <property type="entry name" value="PCRF"/>
    <property type="match status" value="1"/>
</dbReference>
<evidence type="ECO:0000259" key="6">
    <source>
        <dbReference type="PROSITE" id="PS00745"/>
    </source>
</evidence>
<evidence type="ECO:0000256" key="3">
    <source>
        <dbReference type="ARBA" id="ARBA00022481"/>
    </source>
</evidence>
<dbReference type="GO" id="GO:0005737">
    <property type="term" value="C:cytoplasm"/>
    <property type="evidence" value="ECO:0007669"/>
    <property type="project" value="UniProtKB-ARBA"/>
</dbReference>
<dbReference type="FunFam" id="3.30.160.20:FF:000004">
    <property type="entry name" value="Peptide chain release factor 1"/>
    <property type="match status" value="1"/>
</dbReference>
<evidence type="ECO:0000313" key="7">
    <source>
        <dbReference type="EMBL" id="OHA83028.1"/>
    </source>
</evidence>
<dbReference type="PANTHER" id="PTHR43804:SF8">
    <property type="entry name" value="PEPTIDE CHAIN RELEASE FACTOR APG3, CHLOROPLASTIC"/>
    <property type="match status" value="1"/>
</dbReference>
<organism evidence="7 8">
    <name type="scientific">Candidatus Yonathbacteria bacterium RIFCSPLOWO2_01_FULL_47_33b</name>
    <dbReference type="NCBI Taxonomy" id="1802727"/>
    <lineage>
        <taxon>Bacteria</taxon>
        <taxon>Candidatus Yonathiibacteriota</taxon>
    </lineage>
</organism>
<dbReference type="FunFam" id="3.30.70.1660:FF:000002">
    <property type="entry name" value="Peptide chain release factor 1"/>
    <property type="match status" value="1"/>
</dbReference>
<dbReference type="InterPro" id="IPR005139">
    <property type="entry name" value="PCRF"/>
</dbReference>
<dbReference type="PROSITE" id="PS00745">
    <property type="entry name" value="RF_PROK_I"/>
    <property type="match status" value="1"/>
</dbReference>
<dbReference type="InterPro" id="IPR045853">
    <property type="entry name" value="Pep_chain_release_fac_I_sf"/>
</dbReference>
<comment type="caution">
    <text evidence="7">The sequence shown here is derived from an EMBL/GenBank/DDBJ whole genome shotgun (WGS) entry which is preliminary data.</text>
</comment>
<comment type="function">
    <text evidence="1">Peptide chain release factor 1 directs the termination of translation in response to the peptide chain termination codons UAG and UAA.</text>
</comment>
<dbReference type="Proteomes" id="UP000177987">
    <property type="component" value="Unassembled WGS sequence"/>
</dbReference>
<reference evidence="7 8" key="1">
    <citation type="journal article" date="2016" name="Nat. Commun.">
        <title>Thousands of microbial genomes shed light on interconnected biogeochemical processes in an aquifer system.</title>
        <authorList>
            <person name="Anantharaman K."/>
            <person name="Brown C.T."/>
            <person name="Hug L.A."/>
            <person name="Sharon I."/>
            <person name="Castelle C.J."/>
            <person name="Probst A.J."/>
            <person name="Thomas B.C."/>
            <person name="Singh A."/>
            <person name="Wilkins M.J."/>
            <person name="Karaoz U."/>
            <person name="Brodie E.L."/>
            <person name="Williams K.H."/>
            <person name="Hubbard S.S."/>
            <person name="Banfield J.F."/>
        </authorList>
    </citation>
    <scope>NUCLEOTIDE SEQUENCE [LARGE SCALE GENOMIC DNA]</scope>
</reference>
<dbReference type="Gene3D" id="3.30.160.20">
    <property type="match status" value="1"/>
</dbReference>
<accession>A0A1G2SDY0</accession>
<dbReference type="STRING" id="1802727.A2937_02385"/>
<dbReference type="SUPFAM" id="SSF75620">
    <property type="entry name" value="Release factor"/>
    <property type="match status" value="1"/>
</dbReference>
<evidence type="ECO:0000256" key="1">
    <source>
        <dbReference type="ARBA" id="ARBA00002986"/>
    </source>
</evidence>
<evidence type="ECO:0000256" key="2">
    <source>
        <dbReference type="ARBA" id="ARBA00010835"/>
    </source>
</evidence>
<keyword evidence="3" id="KW-0488">Methylation</keyword>
<evidence type="ECO:0000256" key="4">
    <source>
        <dbReference type="ARBA" id="ARBA00022917"/>
    </source>
</evidence>
<feature type="domain" description="Prokaryotic-type class I peptide chain release factors" evidence="6">
    <location>
        <begin position="194"/>
        <end position="210"/>
    </location>
</feature>
<dbReference type="SMART" id="SM00937">
    <property type="entry name" value="PCRF"/>
    <property type="match status" value="1"/>
</dbReference>
<feature type="coiled-coil region" evidence="5">
    <location>
        <begin position="40"/>
        <end position="67"/>
    </location>
</feature>
<protein>
    <submittedName>
        <fullName evidence="7">Peptide chain release factor 1</fullName>
    </submittedName>
</protein>
<comment type="similarity">
    <text evidence="2">Belongs to the prokaryotic/mitochondrial release factor family.</text>
</comment>
<evidence type="ECO:0000256" key="5">
    <source>
        <dbReference type="SAM" id="Coils"/>
    </source>
</evidence>
<sequence>MNLETFKANHKTKYLADEYERLLGEESSVRVMIESDPSMAELGEGELVTLRAQIEALEKQMTDIIEGDKEEEVKPKEIILEVRAGAGGEEAAIFAQDLAMMYEYFAEKKGWEFKKLDESPSEMGGYKEASFEIKGKDAYDMLRFETGVHRVQRIPATEKAGRIHTSTASVVVLPVFPVKSFEINPADLEMEFSRSGGAGGQNVNKVETAVRIIHKPTGLAVRCTSERSQVKNREKAMSMLMARLEDIDRVKKESDVSADRKGQIGTGDRSEKIRTYNVLQDRITDHRIKQSWSNIEKVFAGNIDAIALACAAGTVGDAEEE</sequence>
<keyword evidence="4" id="KW-0648">Protein biosynthesis</keyword>
<dbReference type="InterPro" id="IPR000352">
    <property type="entry name" value="Pep_chain_release_fac_I"/>
</dbReference>
<dbReference type="Pfam" id="PF00472">
    <property type="entry name" value="RF-1"/>
    <property type="match status" value="1"/>
</dbReference>
<dbReference type="AlphaFoldDB" id="A0A1G2SDY0"/>
<dbReference type="InterPro" id="IPR050057">
    <property type="entry name" value="Prokaryotic/Mito_RF"/>
</dbReference>
<dbReference type="EMBL" id="MHUW01000021">
    <property type="protein sequence ID" value="OHA83028.1"/>
    <property type="molecule type" value="Genomic_DNA"/>
</dbReference>
<name>A0A1G2SDY0_9BACT</name>
<keyword evidence="5" id="KW-0175">Coiled coil</keyword>
<dbReference type="PANTHER" id="PTHR43804">
    <property type="entry name" value="LD18447P"/>
    <property type="match status" value="1"/>
</dbReference>
<proteinExistence type="inferred from homology"/>
<evidence type="ECO:0000313" key="8">
    <source>
        <dbReference type="Proteomes" id="UP000177987"/>
    </source>
</evidence>
<gene>
    <name evidence="7" type="ORF">A2937_02385</name>
</gene>
<dbReference type="GO" id="GO:0003747">
    <property type="term" value="F:translation release factor activity"/>
    <property type="evidence" value="ECO:0007669"/>
    <property type="project" value="InterPro"/>
</dbReference>